<dbReference type="InterPro" id="IPR016024">
    <property type="entry name" value="ARM-type_fold"/>
</dbReference>
<dbReference type="EMBL" id="LGRX02032586">
    <property type="protein sequence ID" value="KAK3243883.1"/>
    <property type="molecule type" value="Genomic_DNA"/>
</dbReference>
<dbReference type="Gene3D" id="1.25.10.10">
    <property type="entry name" value="Leucine-rich Repeat Variant"/>
    <property type="match status" value="1"/>
</dbReference>
<reference evidence="1 2" key="1">
    <citation type="journal article" date="2015" name="Genome Biol. Evol.">
        <title>Comparative Genomics of a Bacterivorous Green Alga Reveals Evolutionary Causalities and Consequences of Phago-Mixotrophic Mode of Nutrition.</title>
        <authorList>
            <person name="Burns J.A."/>
            <person name="Paasch A."/>
            <person name="Narechania A."/>
            <person name="Kim E."/>
        </authorList>
    </citation>
    <scope>NUCLEOTIDE SEQUENCE [LARGE SCALE GENOMIC DNA]</scope>
    <source>
        <strain evidence="1 2">PLY_AMNH</strain>
    </source>
</reference>
<organism evidence="1 2">
    <name type="scientific">Cymbomonas tetramitiformis</name>
    <dbReference type="NCBI Taxonomy" id="36881"/>
    <lineage>
        <taxon>Eukaryota</taxon>
        <taxon>Viridiplantae</taxon>
        <taxon>Chlorophyta</taxon>
        <taxon>Pyramimonadophyceae</taxon>
        <taxon>Pyramimonadales</taxon>
        <taxon>Pyramimonadaceae</taxon>
        <taxon>Cymbomonas</taxon>
    </lineage>
</organism>
<gene>
    <name evidence="1" type="ORF">CYMTET_46487</name>
</gene>
<name>A0AAE0BW15_9CHLO</name>
<evidence type="ECO:0000313" key="1">
    <source>
        <dbReference type="EMBL" id="KAK3243883.1"/>
    </source>
</evidence>
<dbReference type="SUPFAM" id="SSF48371">
    <property type="entry name" value="ARM repeat"/>
    <property type="match status" value="1"/>
</dbReference>
<protein>
    <recommendedName>
        <fullName evidence="3">HEAT repeat domain-containing protein</fullName>
    </recommendedName>
</protein>
<keyword evidence="2" id="KW-1185">Reference proteome</keyword>
<dbReference type="InterPro" id="IPR011989">
    <property type="entry name" value="ARM-like"/>
</dbReference>
<evidence type="ECO:0000313" key="2">
    <source>
        <dbReference type="Proteomes" id="UP001190700"/>
    </source>
</evidence>
<comment type="caution">
    <text evidence="1">The sequence shown here is derived from an EMBL/GenBank/DDBJ whole genome shotgun (WGS) entry which is preliminary data.</text>
</comment>
<dbReference type="Proteomes" id="UP001190700">
    <property type="component" value="Unassembled WGS sequence"/>
</dbReference>
<dbReference type="AlphaFoldDB" id="A0AAE0BW15"/>
<sequence length="168" mass="17279">MDHIDGLSAELMAKIWNMGLGRGAIAAVCCVSRRWRQEAGPGAAAIRALANPNCGRVIQAALEALGGLEERAAPYAGAIAARLEHVDARVKRAAVDALGRLGEHATPHVGAIVALLEDANEDVDGQHGAGGGWGACSTTCRAIAARLEDPETGVREEAVVALGRLGSM</sequence>
<evidence type="ECO:0008006" key="3">
    <source>
        <dbReference type="Google" id="ProtNLM"/>
    </source>
</evidence>
<proteinExistence type="predicted"/>
<accession>A0AAE0BW15</accession>